<dbReference type="InterPro" id="IPR012340">
    <property type="entry name" value="NA-bd_OB-fold"/>
</dbReference>
<proteinExistence type="inferred from homology"/>
<accession>A0A1T4VQT6</accession>
<dbReference type="PROSITE" id="PS51687">
    <property type="entry name" value="SAM_MT_RNA_M5U"/>
    <property type="match status" value="1"/>
</dbReference>
<comment type="similarity">
    <text evidence="4">Belongs to the class I-like SAM-binding methyltransferase superfamily. RNA M5U methyltransferase family.</text>
</comment>
<dbReference type="PROSITE" id="PS50926">
    <property type="entry name" value="TRAM"/>
    <property type="match status" value="1"/>
</dbReference>
<keyword evidence="8" id="KW-1185">Reference proteome</keyword>
<dbReference type="Proteomes" id="UP000190814">
    <property type="component" value="Unassembled WGS sequence"/>
</dbReference>
<evidence type="ECO:0000259" key="6">
    <source>
        <dbReference type="PROSITE" id="PS50926"/>
    </source>
</evidence>
<name>A0A1T4VQT6_9FIRM</name>
<dbReference type="SUPFAM" id="SSF50249">
    <property type="entry name" value="Nucleic acid-binding proteins"/>
    <property type="match status" value="1"/>
</dbReference>
<dbReference type="Gene3D" id="2.40.50.1070">
    <property type="match status" value="1"/>
</dbReference>
<feature type="binding site" evidence="4">
    <location>
        <position position="282"/>
    </location>
    <ligand>
        <name>S-adenosyl-L-methionine</name>
        <dbReference type="ChEBI" id="CHEBI:59789"/>
    </ligand>
</feature>
<feature type="active site" description="Nucleophile" evidence="4">
    <location>
        <position position="410"/>
    </location>
</feature>
<dbReference type="CDD" id="cd02440">
    <property type="entry name" value="AdoMet_MTases"/>
    <property type="match status" value="1"/>
</dbReference>
<dbReference type="PANTHER" id="PTHR11061:SF30">
    <property type="entry name" value="TRNA (URACIL(54)-C(5))-METHYLTRANSFERASE"/>
    <property type="match status" value="1"/>
</dbReference>
<dbReference type="SUPFAM" id="SSF53335">
    <property type="entry name" value="S-adenosyl-L-methionine-dependent methyltransferases"/>
    <property type="match status" value="1"/>
</dbReference>
<dbReference type="AlphaFoldDB" id="A0A1T4VQT6"/>
<dbReference type="STRING" id="39495.SAMN02745111_01437"/>
<keyword evidence="3 4" id="KW-0949">S-adenosyl-L-methionine</keyword>
<dbReference type="NCBIfam" id="TIGR00479">
    <property type="entry name" value="rumA"/>
    <property type="match status" value="1"/>
</dbReference>
<gene>
    <name evidence="7" type="ORF">SAMN02745111_01437</name>
</gene>
<dbReference type="PROSITE" id="PS01230">
    <property type="entry name" value="TRMA_1"/>
    <property type="match status" value="1"/>
</dbReference>
<dbReference type="RefSeq" id="WP_078766311.1">
    <property type="nucleotide sequence ID" value="NZ_FUXZ01000008.1"/>
</dbReference>
<dbReference type="OrthoDB" id="9804590at2"/>
<reference evidence="7 8" key="1">
    <citation type="submission" date="2017-02" db="EMBL/GenBank/DDBJ databases">
        <authorList>
            <person name="Peterson S.W."/>
        </authorList>
    </citation>
    <scope>NUCLEOTIDE SEQUENCE [LARGE SCALE GENOMIC DNA]</scope>
    <source>
        <strain evidence="7 8">ATCC 35992</strain>
    </source>
</reference>
<evidence type="ECO:0000313" key="8">
    <source>
        <dbReference type="Proteomes" id="UP000190814"/>
    </source>
</evidence>
<evidence type="ECO:0000256" key="2">
    <source>
        <dbReference type="ARBA" id="ARBA00022679"/>
    </source>
</evidence>
<evidence type="ECO:0000313" key="7">
    <source>
        <dbReference type="EMBL" id="SKA67320.1"/>
    </source>
</evidence>
<dbReference type="GO" id="GO:0070041">
    <property type="term" value="F:rRNA (uridine-C5-)-methyltransferase activity"/>
    <property type="evidence" value="ECO:0007669"/>
    <property type="project" value="TreeGrafter"/>
</dbReference>
<evidence type="ECO:0000256" key="5">
    <source>
        <dbReference type="PROSITE-ProRule" id="PRU10015"/>
    </source>
</evidence>
<dbReference type="FunFam" id="2.40.50.1070:FF:000003">
    <property type="entry name" value="23S rRNA (Uracil-5-)-methyltransferase RumA"/>
    <property type="match status" value="1"/>
</dbReference>
<keyword evidence="1 4" id="KW-0489">Methyltransferase</keyword>
<feature type="active site" evidence="5">
    <location>
        <position position="410"/>
    </location>
</feature>
<dbReference type="Gene3D" id="3.40.50.150">
    <property type="entry name" value="Vaccinia Virus protein VP39"/>
    <property type="match status" value="1"/>
</dbReference>
<organism evidence="7 8">
    <name type="scientific">Eubacterium uniforme</name>
    <dbReference type="NCBI Taxonomy" id="39495"/>
    <lineage>
        <taxon>Bacteria</taxon>
        <taxon>Bacillati</taxon>
        <taxon>Bacillota</taxon>
        <taxon>Clostridia</taxon>
        <taxon>Eubacteriales</taxon>
        <taxon>Eubacteriaceae</taxon>
        <taxon>Eubacterium</taxon>
    </lineage>
</organism>
<evidence type="ECO:0000256" key="4">
    <source>
        <dbReference type="PROSITE-ProRule" id="PRU01024"/>
    </source>
</evidence>
<dbReference type="InterPro" id="IPR030390">
    <property type="entry name" value="MeTrfase_TrmA_AS"/>
</dbReference>
<dbReference type="Gene3D" id="2.40.50.140">
    <property type="entry name" value="Nucleic acid-binding proteins"/>
    <property type="match status" value="1"/>
</dbReference>
<keyword evidence="2 4" id="KW-0808">Transferase</keyword>
<sequence length="479" mass="54277">MDLRKNDIITVRIEDLGSEGMGIAKVDGYALFIKDSIPGDLCDVRITKVNKNFGFARLERIIEASEDRVEPKCKNAKRCGGCQLMALKYKKQLEFKANKVKNNIERISGVKDFIMEPIVGMEEPYRYRNKTQYPVGIDKEGSIIYGFYAGRTHDIISTSDCRLAPEINKEIMEEIVSFMEEYHIKPYNETTYEGLVRHVLIRNAKEGIMVCLIINGNKLPKSDILVRRLKDTCDIDEVSLNVNKSKNNVILGDDVIILSGKGYVIDYIEDLKFKISPKSFYQVNMVQTSKLYSIAREYADVNEGDVVWDMYCGIGTMSLFYAKKAGFVYGVEIVPEAIDDARENAKINNIENTKFYVGAAEDVVPAVINSDSKGKCPDVVVVDPPRKGCDKTLLETIATMNPKRLVYVSCDSATLARDIKILTELGFTLKKVRPVDMFPHTVHVETIALIERDRNAKDFVQIGIDAEEYYRIKDEEKII</sequence>
<dbReference type="InterPro" id="IPR030391">
    <property type="entry name" value="MeTrfase_TrmA_CS"/>
</dbReference>
<feature type="binding site" evidence="4">
    <location>
        <position position="332"/>
    </location>
    <ligand>
        <name>S-adenosyl-L-methionine</name>
        <dbReference type="ChEBI" id="CHEBI:59789"/>
    </ligand>
</feature>
<dbReference type="PANTHER" id="PTHR11061">
    <property type="entry name" value="RNA M5U METHYLTRANSFERASE"/>
    <property type="match status" value="1"/>
</dbReference>
<dbReference type="PROSITE" id="PS01231">
    <property type="entry name" value="TRMA_2"/>
    <property type="match status" value="1"/>
</dbReference>
<feature type="binding site" evidence="4">
    <location>
        <position position="311"/>
    </location>
    <ligand>
        <name>S-adenosyl-L-methionine</name>
        <dbReference type="ChEBI" id="CHEBI:59789"/>
    </ligand>
</feature>
<protein>
    <submittedName>
        <fullName evidence="7">23S rRNA m(5)U-1939 methyltransferase</fullName>
    </submittedName>
</protein>
<dbReference type="InterPro" id="IPR010280">
    <property type="entry name" value="U5_MeTrfase_fam"/>
</dbReference>
<dbReference type="EMBL" id="FUXZ01000008">
    <property type="protein sequence ID" value="SKA67320.1"/>
    <property type="molecule type" value="Genomic_DNA"/>
</dbReference>
<feature type="binding site" evidence="4">
    <location>
        <position position="383"/>
    </location>
    <ligand>
        <name>S-adenosyl-L-methionine</name>
        <dbReference type="ChEBI" id="CHEBI:59789"/>
    </ligand>
</feature>
<evidence type="ECO:0000256" key="3">
    <source>
        <dbReference type="ARBA" id="ARBA00022691"/>
    </source>
</evidence>
<dbReference type="InterPro" id="IPR002792">
    <property type="entry name" value="TRAM_dom"/>
</dbReference>
<dbReference type="FunFam" id="3.40.50.150:FF:000009">
    <property type="entry name" value="23S rRNA (Uracil(1939)-C(5))-methyltransferase RlmD"/>
    <property type="match status" value="1"/>
</dbReference>
<evidence type="ECO:0000256" key="1">
    <source>
        <dbReference type="ARBA" id="ARBA00022603"/>
    </source>
</evidence>
<dbReference type="GO" id="GO:0070475">
    <property type="term" value="P:rRNA base methylation"/>
    <property type="evidence" value="ECO:0007669"/>
    <property type="project" value="TreeGrafter"/>
</dbReference>
<dbReference type="FunFam" id="2.40.50.140:FF:000097">
    <property type="entry name" value="23S rRNA (uracil(1939)-C(5))-methyltransferase RlmD"/>
    <property type="match status" value="1"/>
</dbReference>
<dbReference type="Pfam" id="PF05958">
    <property type="entry name" value="tRNA_U5-meth_tr"/>
    <property type="match status" value="1"/>
</dbReference>
<feature type="domain" description="TRAM" evidence="6">
    <location>
        <begin position="2"/>
        <end position="60"/>
    </location>
</feature>
<dbReference type="Pfam" id="PF01938">
    <property type="entry name" value="TRAM"/>
    <property type="match status" value="1"/>
</dbReference>
<dbReference type="InterPro" id="IPR029063">
    <property type="entry name" value="SAM-dependent_MTases_sf"/>
</dbReference>